<accession>A0A151GJW5</accession>
<comment type="similarity">
    <text evidence="1">Belongs to the lcsJ thioesterase family.</text>
</comment>
<dbReference type="Proteomes" id="UP000076580">
    <property type="component" value="Chromosome 02"/>
</dbReference>
<dbReference type="InterPro" id="IPR029069">
    <property type="entry name" value="HotDog_dom_sf"/>
</dbReference>
<name>A0A151GJW5_DRECN</name>
<evidence type="ECO:0000256" key="1">
    <source>
        <dbReference type="ARBA" id="ARBA00038476"/>
    </source>
</evidence>
<organism evidence="2 3">
    <name type="scientific">Drechmeria coniospora</name>
    <name type="common">Nematophagous fungus</name>
    <name type="synonym">Meria coniospora</name>
    <dbReference type="NCBI Taxonomy" id="98403"/>
    <lineage>
        <taxon>Eukaryota</taxon>
        <taxon>Fungi</taxon>
        <taxon>Dikarya</taxon>
        <taxon>Ascomycota</taxon>
        <taxon>Pezizomycotina</taxon>
        <taxon>Sordariomycetes</taxon>
        <taxon>Hypocreomycetidae</taxon>
        <taxon>Hypocreales</taxon>
        <taxon>Ophiocordycipitaceae</taxon>
        <taxon>Drechmeria</taxon>
    </lineage>
</organism>
<dbReference type="FunCoup" id="A0A151GJW5">
    <property type="interactions" value="25"/>
</dbReference>
<dbReference type="InterPro" id="IPR051490">
    <property type="entry name" value="THEM6_lcsJ_thioesterase"/>
</dbReference>
<protein>
    <recommendedName>
        <fullName evidence="4">Capsule polysaccharide biosynthesis protein</fullName>
    </recommendedName>
</protein>
<dbReference type="Pfam" id="PF13279">
    <property type="entry name" value="4HBT_2"/>
    <property type="match status" value="1"/>
</dbReference>
<proteinExistence type="inferred from homology"/>
<dbReference type="EMBL" id="LAYC01000002">
    <property type="protein sequence ID" value="KYK57379.1"/>
    <property type="molecule type" value="Genomic_DNA"/>
</dbReference>
<dbReference type="PANTHER" id="PTHR12475:SF4">
    <property type="entry name" value="PROTEIN THEM6"/>
    <property type="match status" value="1"/>
</dbReference>
<dbReference type="GeneID" id="63717031"/>
<keyword evidence="3" id="KW-1185">Reference proteome</keyword>
<dbReference type="InParanoid" id="A0A151GJW5"/>
<comment type="caution">
    <text evidence="2">The sequence shown here is derived from an EMBL/GenBank/DDBJ whole genome shotgun (WGS) entry which is preliminary data.</text>
</comment>
<evidence type="ECO:0000313" key="3">
    <source>
        <dbReference type="Proteomes" id="UP000076580"/>
    </source>
</evidence>
<evidence type="ECO:0008006" key="4">
    <source>
        <dbReference type="Google" id="ProtNLM"/>
    </source>
</evidence>
<reference evidence="2 3" key="1">
    <citation type="journal article" date="2016" name="Sci. Rep.">
        <title>Insights into Adaptations to a Near-Obligate Nematode Endoparasitic Lifestyle from the Finished Genome of Drechmeria coniospora.</title>
        <authorList>
            <person name="Zhang L."/>
            <person name="Zhou Z."/>
            <person name="Guo Q."/>
            <person name="Fokkens L."/>
            <person name="Miskei M."/>
            <person name="Pocsi I."/>
            <person name="Zhang W."/>
            <person name="Chen M."/>
            <person name="Wang L."/>
            <person name="Sun Y."/>
            <person name="Donzelli B.G."/>
            <person name="Gibson D.M."/>
            <person name="Nelson D.R."/>
            <person name="Luo J.G."/>
            <person name="Rep M."/>
            <person name="Liu H."/>
            <person name="Yang S."/>
            <person name="Wang J."/>
            <person name="Krasnoff S.B."/>
            <person name="Xu Y."/>
            <person name="Molnar I."/>
            <person name="Lin M."/>
        </authorList>
    </citation>
    <scope>NUCLEOTIDE SEQUENCE [LARGE SCALE GENOMIC DNA]</scope>
    <source>
        <strain evidence="2 3">ARSEF 6962</strain>
    </source>
</reference>
<sequence length="301" mass="34329">MTSSEIDWPAFSRLLTVQVPTSLWSWWTVVALLALANYKSLPGTWTARTLYHFNTSFSRGARHTVPSPTSENPKRRVAIVQKASPSDSIQEHHPLFQADIISTHVSLFELDFNMHKSNSTYFTDLDVARIKLLGRIIAPAWPMNNMRIEYKGRDGIARRERVRGRAALVLGATYTSFKREMAAFASYDVESRILGWDSRWLFVGSWFVSRKGKPRQLFASSLSKYIIKKGRITVKPEQFLSEAGWITSRRDEIGSADAQMASGSWTWQEIEEQRVKGMAVVDTWGAADLRLEKMYSDEKAQ</sequence>
<evidence type="ECO:0000313" key="2">
    <source>
        <dbReference type="EMBL" id="KYK57379.1"/>
    </source>
</evidence>
<dbReference type="PANTHER" id="PTHR12475">
    <property type="match status" value="1"/>
</dbReference>
<dbReference type="SUPFAM" id="SSF54637">
    <property type="entry name" value="Thioesterase/thiol ester dehydrase-isomerase"/>
    <property type="match status" value="1"/>
</dbReference>
<dbReference type="RefSeq" id="XP_040656731.1">
    <property type="nucleotide sequence ID" value="XM_040801698.1"/>
</dbReference>
<gene>
    <name evidence="2" type="ORF">DCS_04388</name>
</gene>
<dbReference type="AlphaFoldDB" id="A0A151GJW5"/>
<dbReference type="CDD" id="cd00586">
    <property type="entry name" value="4HBT"/>
    <property type="match status" value="1"/>
</dbReference>